<evidence type="ECO:0000256" key="9">
    <source>
        <dbReference type="ARBA" id="ARBA00093471"/>
    </source>
</evidence>
<dbReference type="EMBL" id="LR899929">
    <property type="protein sequence ID" value="CAD7243339.1"/>
    <property type="molecule type" value="Genomic_DNA"/>
</dbReference>
<keyword evidence="5" id="KW-0496">Mitochondrion</keyword>
<evidence type="ECO:0000256" key="5">
    <source>
        <dbReference type="ARBA" id="ARBA00023128"/>
    </source>
</evidence>
<keyword evidence="3" id="KW-0479">Metal-binding</keyword>
<dbReference type="GO" id="GO:0016226">
    <property type="term" value="P:iron-sulfur cluster assembly"/>
    <property type="evidence" value="ECO:0007669"/>
    <property type="project" value="InterPro"/>
</dbReference>
<organism evidence="11">
    <name type="scientific">Darwinula stevensoni</name>
    <dbReference type="NCBI Taxonomy" id="69355"/>
    <lineage>
        <taxon>Eukaryota</taxon>
        <taxon>Metazoa</taxon>
        <taxon>Ecdysozoa</taxon>
        <taxon>Arthropoda</taxon>
        <taxon>Crustacea</taxon>
        <taxon>Oligostraca</taxon>
        <taxon>Ostracoda</taxon>
        <taxon>Podocopa</taxon>
        <taxon>Podocopida</taxon>
        <taxon>Darwinulocopina</taxon>
        <taxon>Darwinuloidea</taxon>
        <taxon>Darwinulidae</taxon>
        <taxon>Darwinula</taxon>
    </lineage>
</organism>
<comment type="subunit">
    <text evidence="9">Heterotetramer; forms a dimer of dimers with IBA57. Interacts with [2Fe-2S]-ISCA2 forming the heterodimer [2Fe- 2S]-ISCA2-IBA57 complex; [2Fe-2S] cluster binding is absolutely required to promote the complex formation.</text>
</comment>
<dbReference type="GO" id="GO:0120510">
    <property type="term" value="C:mitochondrial [4Fe-4S] assembly complex"/>
    <property type="evidence" value="ECO:0007669"/>
    <property type="project" value="UniProtKB-ARBA"/>
</dbReference>
<evidence type="ECO:0000256" key="2">
    <source>
        <dbReference type="ARBA" id="ARBA00006718"/>
    </source>
</evidence>
<dbReference type="InterPro" id="IPR000361">
    <property type="entry name" value="ATAP_core_dom"/>
</dbReference>
<proteinExistence type="inferred from homology"/>
<sequence>MYLMSISFATQSAARAFHMFGSRGANPRNYVLRYLLQEHICMKTGVRTVQTQIKTDNEFDSPVKLTDSCVARLKTIAKGKCLRVDVEGGGCSGFQYLFKLDGTIHDGDVVIERDGVKLVVDETALEYLKGSTVDYHEELIRSAFRVINNPQSEQGCSCGASFSIKL</sequence>
<accession>A0A7R8X3H5</accession>
<evidence type="ECO:0000256" key="4">
    <source>
        <dbReference type="ARBA" id="ARBA00023004"/>
    </source>
</evidence>
<evidence type="ECO:0000259" key="10">
    <source>
        <dbReference type="Pfam" id="PF01521"/>
    </source>
</evidence>
<dbReference type="GO" id="GO:0005506">
    <property type="term" value="F:iron ion binding"/>
    <property type="evidence" value="ECO:0007669"/>
    <property type="project" value="TreeGrafter"/>
</dbReference>
<gene>
    <name evidence="11" type="ORF">DSTB1V02_LOCUS3262</name>
</gene>
<comment type="similarity">
    <text evidence="2">Belongs to the HesB/IscA family.</text>
</comment>
<dbReference type="NCBIfam" id="TIGR00049">
    <property type="entry name" value="iron-sulfur cluster assembly accessory protein"/>
    <property type="match status" value="1"/>
</dbReference>
<comment type="function">
    <text evidence="6">Involved in the maturation of mitochondrial 4Fe-4S proteins functioning late in the iron-sulfur cluster assembly pathway. May be involved in the binding of an intermediate of Fe/S cluster assembly.</text>
</comment>
<feature type="domain" description="Core" evidence="10">
    <location>
        <begin position="63"/>
        <end position="159"/>
    </location>
</feature>
<dbReference type="InterPro" id="IPR035903">
    <property type="entry name" value="HesB-like_dom_sf"/>
</dbReference>
<evidence type="ECO:0000256" key="6">
    <source>
        <dbReference type="ARBA" id="ARBA00057540"/>
    </source>
</evidence>
<evidence type="ECO:0000256" key="8">
    <source>
        <dbReference type="ARBA" id="ARBA00077082"/>
    </source>
</evidence>
<keyword evidence="4" id="KW-0408">Iron</keyword>
<dbReference type="InterPro" id="IPR016092">
    <property type="entry name" value="ATAP"/>
</dbReference>
<evidence type="ECO:0000256" key="7">
    <source>
        <dbReference type="ARBA" id="ARBA00073313"/>
    </source>
</evidence>
<keyword evidence="12" id="KW-1185">Reference proteome</keyword>
<dbReference type="Gene3D" id="2.60.300.12">
    <property type="entry name" value="HesB-like domain"/>
    <property type="match status" value="1"/>
</dbReference>
<protein>
    <recommendedName>
        <fullName evidence="7">Iron-sulfur cluster assembly 2 homolog, mitochondrial</fullName>
    </recommendedName>
    <alternativeName>
        <fullName evidence="8">HESB-like domain-containing protein 1</fullName>
    </alternativeName>
</protein>
<dbReference type="SUPFAM" id="SSF89360">
    <property type="entry name" value="HesB-like domain"/>
    <property type="match status" value="1"/>
</dbReference>
<dbReference type="GO" id="GO:0051539">
    <property type="term" value="F:4 iron, 4 sulfur cluster binding"/>
    <property type="evidence" value="ECO:0007669"/>
    <property type="project" value="TreeGrafter"/>
</dbReference>
<dbReference type="FunFam" id="2.60.300.12:FF:000006">
    <property type="entry name" value="Iron-sulfur cluster assembly 2 mitochondrial"/>
    <property type="match status" value="1"/>
</dbReference>
<evidence type="ECO:0000256" key="3">
    <source>
        <dbReference type="ARBA" id="ARBA00022723"/>
    </source>
</evidence>
<dbReference type="GO" id="GO:0051537">
    <property type="term" value="F:2 iron, 2 sulfur cluster binding"/>
    <property type="evidence" value="ECO:0007669"/>
    <property type="project" value="TreeGrafter"/>
</dbReference>
<name>A0A7R8X3H5_9CRUS</name>
<evidence type="ECO:0000313" key="12">
    <source>
        <dbReference type="Proteomes" id="UP000677054"/>
    </source>
</evidence>
<dbReference type="PANTHER" id="PTHR43011">
    <property type="entry name" value="IRON-SULFUR CLUSTER ASSEMBLY 2 HOMOLOG, MITOCHONDRIAL"/>
    <property type="match status" value="1"/>
</dbReference>
<dbReference type="Proteomes" id="UP000677054">
    <property type="component" value="Unassembled WGS sequence"/>
</dbReference>
<reference evidence="11" key="1">
    <citation type="submission" date="2020-11" db="EMBL/GenBank/DDBJ databases">
        <authorList>
            <person name="Tran Van P."/>
        </authorList>
    </citation>
    <scope>NUCLEOTIDE SEQUENCE</scope>
</reference>
<dbReference type="OrthoDB" id="1938621at2759"/>
<dbReference type="AlphaFoldDB" id="A0A7R8X3H5"/>
<dbReference type="Pfam" id="PF01521">
    <property type="entry name" value="Fe-S_biosyn"/>
    <property type="match status" value="1"/>
</dbReference>
<dbReference type="PANTHER" id="PTHR43011:SF1">
    <property type="entry name" value="IRON-SULFUR CLUSTER ASSEMBLY 2 HOMOLOG, MITOCHONDRIAL"/>
    <property type="match status" value="1"/>
</dbReference>
<dbReference type="EMBL" id="CAJPEV010000412">
    <property type="protein sequence ID" value="CAG0885003.1"/>
    <property type="molecule type" value="Genomic_DNA"/>
</dbReference>
<evidence type="ECO:0000256" key="1">
    <source>
        <dbReference type="ARBA" id="ARBA00004173"/>
    </source>
</evidence>
<evidence type="ECO:0000313" key="11">
    <source>
        <dbReference type="EMBL" id="CAD7243339.1"/>
    </source>
</evidence>
<comment type="subcellular location">
    <subcellularLocation>
        <location evidence="1">Mitochondrion</location>
    </subcellularLocation>
</comment>